<protein>
    <submittedName>
        <fullName evidence="2">Uncharacterized protein</fullName>
    </submittedName>
</protein>
<name>A0A4S8TB81_AURPU</name>
<organism evidence="2">
    <name type="scientific">Aureobasidium pullulans</name>
    <name type="common">Black yeast</name>
    <name type="synonym">Pullularia pullulans</name>
    <dbReference type="NCBI Taxonomy" id="5580"/>
    <lineage>
        <taxon>Eukaryota</taxon>
        <taxon>Fungi</taxon>
        <taxon>Dikarya</taxon>
        <taxon>Ascomycota</taxon>
        <taxon>Pezizomycotina</taxon>
        <taxon>Dothideomycetes</taxon>
        <taxon>Dothideomycetidae</taxon>
        <taxon>Dothideales</taxon>
        <taxon>Saccotheciaceae</taxon>
        <taxon>Aureobasidium</taxon>
    </lineage>
</organism>
<reference evidence="2" key="1">
    <citation type="submission" date="2018-10" db="EMBL/GenBank/DDBJ databases">
        <title>Fifty Aureobasidium pullulans genomes reveal a recombining polyextremotolerant generalist.</title>
        <authorList>
            <person name="Gostincar C."/>
            <person name="Turk M."/>
            <person name="Zajc J."/>
            <person name="Gunde-Cimerman N."/>
        </authorList>
    </citation>
    <scope>NUCLEOTIDE SEQUENCE [LARGE SCALE GENOMIC DNA]</scope>
    <source>
        <strain evidence="2">EXF-11900</strain>
    </source>
</reference>
<comment type="caution">
    <text evidence="2">The sequence shown here is derived from an EMBL/GenBank/DDBJ whole genome shotgun (WGS) entry which is preliminary data.</text>
</comment>
<dbReference type="Proteomes" id="UP000304951">
    <property type="component" value="Unassembled WGS sequence"/>
</dbReference>
<proteinExistence type="predicted"/>
<dbReference type="EMBL" id="QZAF01000487">
    <property type="protein sequence ID" value="THV66750.1"/>
    <property type="molecule type" value="Genomic_DNA"/>
</dbReference>
<sequence length="130" mass="13855">MTSHIAASLEAQTLIDSVLTMFTNVFAGSSALFVTLGLLVLITRILVRIGTSNYWGVFTKDQHDTTFILSGILGFAHLILSLCYATDEVNEMPTAPSYYWAVCWSMATLSGICGGLGVGLVVFVVVTGGI</sequence>
<feature type="transmembrane region" description="Helical" evidence="1">
    <location>
        <begin position="67"/>
        <end position="86"/>
    </location>
</feature>
<gene>
    <name evidence="2" type="ORF">D6D28_08085</name>
</gene>
<dbReference type="AlphaFoldDB" id="A0A4S8TB81"/>
<keyword evidence="1" id="KW-0472">Membrane</keyword>
<feature type="transmembrane region" description="Helical" evidence="1">
    <location>
        <begin position="25"/>
        <end position="47"/>
    </location>
</feature>
<accession>A0A4S8TB81</accession>
<evidence type="ECO:0000313" key="2">
    <source>
        <dbReference type="EMBL" id="THV66750.1"/>
    </source>
</evidence>
<feature type="transmembrane region" description="Helical" evidence="1">
    <location>
        <begin position="98"/>
        <end position="126"/>
    </location>
</feature>
<keyword evidence="1" id="KW-0812">Transmembrane</keyword>
<keyword evidence="1" id="KW-1133">Transmembrane helix</keyword>
<evidence type="ECO:0000256" key="1">
    <source>
        <dbReference type="SAM" id="Phobius"/>
    </source>
</evidence>